<organism evidence="7 8">
    <name type="scientific">Companilactobacillus versmoldensis DSM 14857 = KCTC 3814</name>
    <dbReference type="NCBI Taxonomy" id="1423815"/>
    <lineage>
        <taxon>Bacteria</taxon>
        <taxon>Bacillati</taxon>
        <taxon>Bacillota</taxon>
        <taxon>Bacilli</taxon>
        <taxon>Lactobacillales</taxon>
        <taxon>Lactobacillaceae</taxon>
        <taxon>Companilactobacillus</taxon>
    </lineage>
</organism>
<feature type="transmembrane region" description="Helical" evidence="6">
    <location>
        <begin position="185"/>
        <end position="205"/>
    </location>
</feature>
<feature type="transmembrane region" description="Helical" evidence="6">
    <location>
        <begin position="407"/>
        <end position="429"/>
    </location>
</feature>
<dbReference type="PATRIC" id="fig|1423815.3.peg.1820"/>
<dbReference type="PANTHER" id="PTHR43243:SF4">
    <property type="entry name" value="CATIONIC AMINO ACID TRANSPORTER 4"/>
    <property type="match status" value="1"/>
</dbReference>
<keyword evidence="3 6" id="KW-0812">Transmembrane</keyword>
<feature type="transmembrane region" description="Helical" evidence="6">
    <location>
        <begin position="127"/>
        <end position="143"/>
    </location>
</feature>
<name>A0A0R1SMG6_9LACO</name>
<comment type="caution">
    <text evidence="7">The sequence shown here is derived from an EMBL/GenBank/DDBJ whole genome shotgun (WGS) entry which is preliminary data.</text>
</comment>
<accession>A0A0R1SMG6</accession>
<dbReference type="GO" id="GO:0015171">
    <property type="term" value="F:amino acid transmembrane transporter activity"/>
    <property type="evidence" value="ECO:0007669"/>
    <property type="project" value="TreeGrafter"/>
</dbReference>
<dbReference type="EMBL" id="AZFA01000005">
    <property type="protein sequence ID" value="KRL67461.1"/>
    <property type="molecule type" value="Genomic_DNA"/>
</dbReference>
<feature type="transmembrane region" description="Helical" evidence="6">
    <location>
        <begin position="155"/>
        <end position="173"/>
    </location>
</feature>
<dbReference type="eggNOG" id="COG0531">
    <property type="taxonomic scope" value="Bacteria"/>
</dbReference>
<evidence type="ECO:0000256" key="2">
    <source>
        <dbReference type="ARBA" id="ARBA00022448"/>
    </source>
</evidence>
<evidence type="ECO:0000256" key="5">
    <source>
        <dbReference type="ARBA" id="ARBA00023136"/>
    </source>
</evidence>
<evidence type="ECO:0000256" key="3">
    <source>
        <dbReference type="ARBA" id="ARBA00022692"/>
    </source>
</evidence>
<evidence type="ECO:0000256" key="4">
    <source>
        <dbReference type="ARBA" id="ARBA00022989"/>
    </source>
</evidence>
<dbReference type="RefSeq" id="WP_010625445.1">
    <property type="nucleotide sequence ID" value="NZ_AZFA01000005.1"/>
</dbReference>
<dbReference type="GO" id="GO:0005886">
    <property type="term" value="C:plasma membrane"/>
    <property type="evidence" value="ECO:0007669"/>
    <property type="project" value="TreeGrafter"/>
</dbReference>
<feature type="transmembrane region" description="Helical" evidence="6">
    <location>
        <begin position="29"/>
        <end position="51"/>
    </location>
</feature>
<evidence type="ECO:0000313" key="7">
    <source>
        <dbReference type="EMBL" id="KRL67461.1"/>
    </source>
</evidence>
<evidence type="ECO:0000256" key="6">
    <source>
        <dbReference type="SAM" id="Phobius"/>
    </source>
</evidence>
<dbReference type="InterPro" id="IPR002293">
    <property type="entry name" value="AA/rel_permease1"/>
</dbReference>
<sequence length="466" mass="50112">MHSLFQKKDVVSALASNKKLTRSLNAKDLVIMGVGVIVGAGIFITPGIIAAKYSGPGVIFTYLLAAIVCIGAAFCYSEFASTIPLAGSAYTYAYTIYGEVIAWIIGWSLVAEYLFATSSVAVSWSAYFRNLLSGFGVTLPPFLQSADGTAGNANGGFDLIAFIVVFLVVGLTLQGLKQSVRVSTVMVYVKIFVILLFIVVALFFFQPKNFNPLLPYGWSGVGKGASIAFFAFLGFDVVSTASEEVKNPKKNMPIGIIASLLIVSVLYGLVSFALVGAVKYTKLNVSDPVAYALQVLHQNWAAGIISLGAVMGMTTVLIVIVYGGTRLIYSISRDGLLPKKLNNLNSAGIPKGSTILFGLVAATVAAVLPLDKITELVNVGTLLAFSSTSLGVLFLKHNKNTQSLEPAFKVPLYPFFPILSFLACVYLLIQLQPFTWEMFAIWTLLGLAIYFGYGYRHSHLKNQTNN</sequence>
<dbReference type="OrthoDB" id="9762947at2"/>
<dbReference type="Proteomes" id="UP000051647">
    <property type="component" value="Unassembled WGS sequence"/>
</dbReference>
<evidence type="ECO:0000256" key="1">
    <source>
        <dbReference type="ARBA" id="ARBA00004141"/>
    </source>
</evidence>
<evidence type="ECO:0000313" key="8">
    <source>
        <dbReference type="Proteomes" id="UP000051647"/>
    </source>
</evidence>
<feature type="transmembrane region" description="Helical" evidence="6">
    <location>
        <begin position="349"/>
        <end position="370"/>
    </location>
</feature>
<proteinExistence type="predicted"/>
<keyword evidence="2" id="KW-0813">Transport</keyword>
<feature type="transmembrane region" description="Helical" evidence="6">
    <location>
        <begin position="376"/>
        <end position="395"/>
    </location>
</feature>
<feature type="transmembrane region" description="Helical" evidence="6">
    <location>
        <begin position="435"/>
        <end position="453"/>
    </location>
</feature>
<dbReference type="Pfam" id="PF13520">
    <property type="entry name" value="AA_permease_2"/>
    <property type="match status" value="1"/>
</dbReference>
<dbReference type="PANTHER" id="PTHR43243">
    <property type="entry name" value="INNER MEMBRANE TRANSPORTER YGJI-RELATED"/>
    <property type="match status" value="1"/>
</dbReference>
<dbReference type="Gene3D" id="1.20.1740.10">
    <property type="entry name" value="Amino acid/polyamine transporter I"/>
    <property type="match status" value="1"/>
</dbReference>
<feature type="transmembrane region" description="Helical" evidence="6">
    <location>
        <begin position="58"/>
        <end position="79"/>
    </location>
</feature>
<dbReference type="PIRSF" id="PIRSF006060">
    <property type="entry name" value="AA_transporter"/>
    <property type="match status" value="1"/>
</dbReference>
<reference evidence="7 8" key="1">
    <citation type="journal article" date="2015" name="Genome Announc.">
        <title>Expanding the biotechnology potential of lactobacilli through comparative genomics of 213 strains and associated genera.</title>
        <authorList>
            <person name="Sun Z."/>
            <person name="Harris H.M."/>
            <person name="McCann A."/>
            <person name="Guo C."/>
            <person name="Argimon S."/>
            <person name="Zhang W."/>
            <person name="Yang X."/>
            <person name="Jeffery I.B."/>
            <person name="Cooney J.C."/>
            <person name="Kagawa T.F."/>
            <person name="Liu W."/>
            <person name="Song Y."/>
            <person name="Salvetti E."/>
            <person name="Wrobel A."/>
            <person name="Rasinkangas P."/>
            <person name="Parkhill J."/>
            <person name="Rea M.C."/>
            <person name="O'Sullivan O."/>
            <person name="Ritari J."/>
            <person name="Douillard F.P."/>
            <person name="Paul Ross R."/>
            <person name="Yang R."/>
            <person name="Briner A.E."/>
            <person name="Felis G.E."/>
            <person name="de Vos W.M."/>
            <person name="Barrangou R."/>
            <person name="Klaenhammer T.R."/>
            <person name="Caufield P.W."/>
            <person name="Cui Y."/>
            <person name="Zhang H."/>
            <person name="O'Toole P.W."/>
        </authorList>
    </citation>
    <scope>NUCLEOTIDE SEQUENCE [LARGE SCALE GENOMIC DNA]</scope>
    <source>
        <strain evidence="7 8">DSM 14857</strain>
    </source>
</reference>
<feature type="transmembrane region" description="Helical" evidence="6">
    <location>
        <begin position="300"/>
        <end position="329"/>
    </location>
</feature>
<keyword evidence="8" id="KW-1185">Reference proteome</keyword>
<dbReference type="AlphaFoldDB" id="A0A0R1SMG6"/>
<keyword evidence="5 6" id="KW-0472">Membrane</keyword>
<feature type="transmembrane region" description="Helical" evidence="6">
    <location>
        <begin position="254"/>
        <end position="280"/>
    </location>
</feature>
<comment type="subcellular location">
    <subcellularLocation>
        <location evidence="1">Membrane</location>
        <topology evidence="1">Multi-pass membrane protein</topology>
    </subcellularLocation>
</comment>
<feature type="transmembrane region" description="Helical" evidence="6">
    <location>
        <begin position="225"/>
        <end position="242"/>
    </location>
</feature>
<keyword evidence="4 6" id="KW-1133">Transmembrane helix</keyword>
<feature type="transmembrane region" description="Helical" evidence="6">
    <location>
        <begin position="91"/>
        <end position="115"/>
    </location>
</feature>
<protein>
    <submittedName>
        <fullName evidence="7">Amino acid transporter</fullName>
    </submittedName>
</protein>
<gene>
    <name evidence="7" type="ORF">FC27_GL001777</name>
</gene>